<sequence length="559" mass="61711">MLLNSLALLRDLGRLHAIAQVLVRYGFADIVQRIGMASILAGAGKTLNWQETADIATMSTPERARHALQALGPTFVKLGQILATRADLFTPEWIAQFEMLQDQVRALDFAQLRPQLEADLGAAPEEVFAFIDTTALAAASIGQVHRARLADGSEVVLKIRRPDIRPRIEADLRLLARLASIAEQEIGWLAHFKPVELARQFSESLRQELDLAVECRNAQRVAENFAGHPHVRVPKVYWEWTSERLNVQEFVAGIPARDLCALIAERLDPRLVASRITHACLAMTLEHGFFHADPHAGNLFVLPENEIVLIDWGMVGRVSETRRRQVLKLLLGLIERDARSTTLILLEWAGDKQVHHGELLNEVESFIDRYHGVPLKELNLLALLGDVTRILRKHQLALPPDMALMIKAISTLEGLGRLLNPDYQIVEEAEPALRRLMLGQYGPQALMQRGWDVLREGIDLLADLPRELRGLTQAARRGQLRVGVDMAEIGHLGNEFSRAANRLAIALITSACILGASLIAALAERAGSGGIAGLGLYMLAGAGLGGLWLLISIWRSGGR</sequence>
<comment type="similarity">
    <text evidence="1">Belongs to the protein kinase superfamily. ADCK protein kinase family.</text>
</comment>
<feature type="transmembrane region" description="Helical" evidence="2">
    <location>
        <begin position="534"/>
        <end position="554"/>
    </location>
</feature>
<evidence type="ECO:0000256" key="2">
    <source>
        <dbReference type="SAM" id="Phobius"/>
    </source>
</evidence>
<reference evidence="4" key="1">
    <citation type="submission" date="2020-10" db="EMBL/GenBank/DDBJ databases">
        <title>Connecting structure to function with the recovery of over 1000 high-quality activated sludge metagenome-assembled genomes encoding full-length rRNA genes using long-read sequencing.</title>
        <authorList>
            <person name="Singleton C.M."/>
            <person name="Petriglieri F."/>
            <person name="Kristensen J.M."/>
            <person name="Kirkegaard R.H."/>
            <person name="Michaelsen T.Y."/>
            <person name="Andersen M.H."/>
            <person name="Karst S.M."/>
            <person name="Dueholm M.S."/>
            <person name="Nielsen P.H."/>
            <person name="Albertsen M."/>
        </authorList>
    </citation>
    <scope>NUCLEOTIDE SEQUENCE</scope>
    <source>
        <strain evidence="4">OdNE_18-Q3-R46-58_BAT3C.305</strain>
    </source>
</reference>
<gene>
    <name evidence="4" type="ORF">IPN75_15300</name>
</gene>
<dbReference type="Proteomes" id="UP000808146">
    <property type="component" value="Unassembled WGS sequence"/>
</dbReference>
<dbReference type="CDD" id="cd05121">
    <property type="entry name" value="ABC1_ADCK3-like"/>
    <property type="match status" value="1"/>
</dbReference>
<name>A0A9D7LSY6_9RHOO</name>
<evidence type="ECO:0000313" key="5">
    <source>
        <dbReference type="Proteomes" id="UP000808146"/>
    </source>
</evidence>
<dbReference type="Pfam" id="PF03109">
    <property type="entry name" value="ABC1"/>
    <property type="match status" value="1"/>
</dbReference>
<evidence type="ECO:0000256" key="1">
    <source>
        <dbReference type="ARBA" id="ARBA00009670"/>
    </source>
</evidence>
<feature type="transmembrane region" description="Helical" evidence="2">
    <location>
        <begin position="503"/>
        <end position="522"/>
    </location>
</feature>
<accession>A0A9D7LSY6</accession>
<dbReference type="InterPro" id="IPR004147">
    <property type="entry name" value="ABC1_dom"/>
</dbReference>
<organism evidence="4 5">
    <name type="scientific">Candidatus Dechloromonas phosphorivorans</name>
    <dbReference type="NCBI Taxonomy" id="2899244"/>
    <lineage>
        <taxon>Bacteria</taxon>
        <taxon>Pseudomonadati</taxon>
        <taxon>Pseudomonadota</taxon>
        <taxon>Betaproteobacteria</taxon>
        <taxon>Rhodocyclales</taxon>
        <taxon>Azonexaceae</taxon>
        <taxon>Dechloromonas</taxon>
    </lineage>
</organism>
<evidence type="ECO:0000259" key="3">
    <source>
        <dbReference type="Pfam" id="PF03109"/>
    </source>
</evidence>
<dbReference type="AlphaFoldDB" id="A0A9D7LSY6"/>
<keyword evidence="2" id="KW-1133">Transmembrane helix</keyword>
<dbReference type="SUPFAM" id="SSF56112">
    <property type="entry name" value="Protein kinase-like (PK-like)"/>
    <property type="match status" value="1"/>
</dbReference>
<dbReference type="PANTHER" id="PTHR10566">
    <property type="entry name" value="CHAPERONE-ACTIVITY OF BC1 COMPLEX CABC1 -RELATED"/>
    <property type="match status" value="1"/>
</dbReference>
<keyword evidence="2" id="KW-0812">Transmembrane</keyword>
<proteinExistence type="inferred from homology"/>
<dbReference type="PANTHER" id="PTHR10566:SF113">
    <property type="entry name" value="PROTEIN ACTIVITY OF BC1 COMPLEX KINASE 7, CHLOROPLASTIC"/>
    <property type="match status" value="1"/>
</dbReference>
<dbReference type="EMBL" id="JADKBR010000018">
    <property type="protein sequence ID" value="MBK8891638.1"/>
    <property type="molecule type" value="Genomic_DNA"/>
</dbReference>
<comment type="caution">
    <text evidence="4">The sequence shown here is derived from an EMBL/GenBank/DDBJ whole genome shotgun (WGS) entry which is preliminary data.</text>
</comment>
<dbReference type="InterPro" id="IPR050154">
    <property type="entry name" value="UbiB_kinase"/>
</dbReference>
<dbReference type="InterPro" id="IPR011009">
    <property type="entry name" value="Kinase-like_dom_sf"/>
</dbReference>
<keyword evidence="2" id="KW-0472">Membrane</keyword>
<protein>
    <submittedName>
        <fullName evidence="4">Phosphotransferase</fullName>
    </submittedName>
</protein>
<evidence type="ECO:0000313" key="4">
    <source>
        <dbReference type="EMBL" id="MBK8891638.1"/>
    </source>
</evidence>
<feature type="domain" description="ABC1 atypical kinase-like" evidence="3">
    <location>
        <begin position="100"/>
        <end position="340"/>
    </location>
</feature>